<dbReference type="RefSeq" id="WP_214687130.1">
    <property type="nucleotide sequence ID" value="NZ_CP109617.1"/>
</dbReference>
<evidence type="ECO:0000256" key="1">
    <source>
        <dbReference type="SAM" id="Coils"/>
    </source>
</evidence>
<keyword evidence="3" id="KW-1185">Reference proteome</keyword>
<gene>
    <name evidence="2" type="ORF">OE059_04705</name>
</gene>
<organism evidence="2 3">
    <name type="scientific">Exiguobacterium profundum</name>
    <dbReference type="NCBI Taxonomy" id="307643"/>
    <lineage>
        <taxon>Bacteria</taxon>
        <taxon>Bacillati</taxon>
        <taxon>Bacillota</taxon>
        <taxon>Bacilli</taxon>
        <taxon>Bacillales</taxon>
        <taxon>Bacillales Family XII. Incertae Sedis</taxon>
        <taxon>Exiguobacterium</taxon>
    </lineage>
</organism>
<dbReference type="Proteomes" id="UP001219957">
    <property type="component" value="Chromosome"/>
</dbReference>
<proteinExistence type="predicted"/>
<accession>A0ABY8B3J9</accession>
<feature type="coiled-coil region" evidence="1">
    <location>
        <begin position="2"/>
        <end position="29"/>
    </location>
</feature>
<sequence length="49" mass="6067">MTQDRNDRIESLEREMRRYEAKGDDIVARCLRHFSEQLKQIERNRSERT</sequence>
<protein>
    <submittedName>
        <fullName evidence="2">Uncharacterized protein</fullName>
    </submittedName>
</protein>
<evidence type="ECO:0000313" key="3">
    <source>
        <dbReference type="Proteomes" id="UP001219957"/>
    </source>
</evidence>
<reference evidence="2 3" key="1">
    <citation type="submission" date="2022-10" db="EMBL/GenBank/DDBJ databases">
        <title>Complete genome sequence of Exiguobacterium profundum TSS-3 isolated from an extremely saline-alkaline spring located in Ixtapa, Chiapas-Mexico.</title>
        <authorList>
            <person name="Rincon-Rosales R."/>
            <person name="Rogel M.A."/>
            <person name="Rincon-Molina C.I."/>
            <person name="Guerrero G."/>
            <person name="Manzano-Gomez L.A."/>
            <person name="Lopez-Lopez A."/>
            <person name="Rincon Molina F.A."/>
            <person name="Martinez-Romero E."/>
        </authorList>
    </citation>
    <scope>NUCLEOTIDE SEQUENCE [LARGE SCALE GENOMIC DNA]</scope>
    <source>
        <strain evidence="2 3">TSS-3</strain>
    </source>
</reference>
<name>A0ABY8B3J9_9BACL</name>
<keyword evidence="1" id="KW-0175">Coiled coil</keyword>
<dbReference type="EMBL" id="CP109617">
    <property type="protein sequence ID" value="WED56163.1"/>
    <property type="molecule type" value="Genomic_DNA"/>
</dbReference>
<evidence type="ECO:0000313" key="2">
    <source>
        <dbReference type="EMBL" id="WED56163.1"/>
    </source>
</evidence>